<keyword evidence="3" id="KW-1185">Reference proteome</keyword>
<dbReference type="EMBL" id="GU071086">
    <property type="protein sequence ID" value="ADB04208.1"/>
    <property type="molecule type" value="Genomic_DNA"/>
</dbReference>
<accession>D2XB81</accession>
<keyword evidence="2" id="KW-0808">Transferase</keyword>
<dbReference type="Proteomes" id="UP000029780">
    <property type="component" value="Segment"/>
</dbReference>
<gene>
    <name evidence="2" type="ORF">MAR_ORF446</name>
</gene>
<dbReference type="RefSeq" id="YP_003407170.1">
    <property type="nucleotide sequence ID" value="NC_013756.1"/>
</dbReference>
<keyword evidence="2" id="KW-0418">Kinase</keyword>
<keyword evidence="2" id="KW-0723">Serine/threonine-protein kinase</keyword>
<feature type="domain" description="Protein kinase" evidence="1">
    <location>
        <begin position="39"/>
        <end position="252"/>
    </location>
</feature>
<dbReference type="PROSITE" id="PS50011">
    <property type="entry name" value="PROTEIN_KINASE_DOM"/>
    <property type="match status" value="1"/>
</dbReference>
<dbReference type="KEGG" id="vg:8746682"/>
<name>D2XB81_GBMV</name>
<evidence type="ECO:0000313" key="2">
    <source>
        <dbReference type="EMBL" id="ADB04208.1"/>
    </source>
</evidence>
<dbReference type="InterPro" id="IPR011009">
    <property type="entry name" value="Kinase-like_dom_sf"/>
</dbReference>
<dbReference type="Pfam" id="PF00069">
    <property type="entry name" value="Pkinase"/>
    <property type="match status" value="1"/>
</dbReference>
<dbReference type="GO" id="GO:0004674">
    <property type="term" value="F:protein serine/threonine kinase activity"/>
    <property type="evidence" value="ECO:0007669"/>
    <property type="project" value="UniProtKB-KW"/>
</dbReference>
<protein>
    <submittedName>
        <fullName evidence="2">Serine/threonine protein kinase</fullName>
    </submittedName>
</protein>
<proteinExistence type="predicted"/>
<sequence>MKYKIVREEDKKRDFSVMSFRSCLANELVGRKRNKEYAEPKRNFVARGCFGVVYKCTKGERVFAEKVVRCRPNGEEKEILREFDAMCLAWRASEEFFLRPLFLEINKEGEEAVIGMEWFDGEALQNVRNREMAEKKLYWAAKALNTVGVFHEDLQPQNVLISKDRKRLKVIDFGSVTMFEEEKVVFDPADYIAGSEEDSRELDEKDARVYQLFEFFRLFATRENMKMFFQGNKKWTEILELFDEKNLEEMLE</sequence>
<dbReference type="InterPro" id="IPR000719">
    <property type="entry name" value="Prot_kinase_dom"/>
</dbReference>
<dbReference type="Gene3D" id="1.10.510.10">
    <property type="entry name" value="Transferase(Phosphotransferase) domain 1"/>
    <property type="match status" value="1"/>
</dbReference>
<dbReference type="SUPFAM" id="SSF56112">
    <property type="entry name" value="Protein kinase-like (PK-like)"/>
    <property type="match status" value="1"/>
</dbReference>
<dbReference type="GeneID" id="8746682"/>
<organismHost>
    <name type="scientific">Acanthamoeba</name>
    <dbReference type="NCBI Taxonomy" id="5754"/>
</organismHost>
<dbReference type="GO" id="GO:0005524">
    <property type="term" value="F:ATP binding"/>
    <property type="evidence" value="ECO:0007669"/>
    <property type="project" value="InterPro"/>
</dbReference>
<evidence type="ECO:0000259" key="1">
    <source>
        <dbReference type="PROSITE" id="PS50011"/>
    </source>
</evidence>
<dbReference type="OrthoDB" id="30619at10239"/>
<dbReference type="SMART" id="SM00220">
    <property type="entry name" value="S_TKc"/>
    <property type="match status" value="1"/>
</dbReference>
<organism evidence="2 3">
    <name type="scientific">Marseillevirus marseillevirus</name>
    <name type="common">GBM</name>
    <dbReference type="NCBI Taxonomy" id="694581"/>
    <lineage>
        <taxon>Viruses</taxon>
        <taxon>Varidnaviria</taxon>
        <taxon>Bamfordvirae</taxon>
        <taxon>Nucleocytoviricota</taxon>
        <taxon>Megaviricetes</taxon>
        <taxon>Pimascovirales</taxon>
        <taxon>Pimascovirales incertae sedis</taxon>
        <taxon>Marseilleviridae</taxon>
        <taxon>Marseillevirus</taxon>
        <taxon>Marseillevirus massiliense</taxon>
    </lineage>
</organism>
<reference evidence="2 3" key="1">
    <citation type="journal article" date="2009" name="Proc. Natl. Acad. Sci. U.S.A.">
        <title>Giant Marseillevirus highlights the role of amoebae as a melting pot in emergence of chimeric microorganisms.</title>
        <authorList>
            <person name="Boyer M."/>
            <person name="Yutin N."/>
            <person name="Pagnier I."/>
            <person name="Barrassi L."/>
            <person name="Fournous G."/>
            <person name="Espinosa L."/>
            <person name="Robert C."/>
            <person name="Azza S."/>
            <person name="Sun S."/>
            <person name="Rossmann M.G."/>
            <person name="Suzan-Monti M."/>
            <person name="La Scola B."/>
            <person name="Koonin E.V."/>
            <person name="Raoult D."/>
        </authorList>
    </citation>
    <scope>NUCLEOTIDE SEQUENCE [LARGE SCALE GENOMIC DNA]</scope>
    <source>
        <strain evidence="2 3">T19</strain>
    </source>
</reference>
<evidence type="ECO:0000313" key="3">
    <source>
        <dbReference type="Proteomes" id="UP000029780"/>
    </source>
</evidence>